<evidence type="ECO:0000313" key="1">
    <source>
        <dbReference type="EMBL" id="SDK03046.1"/>
    </source>
</evidence>
<accession>A0A1G8YJW8</accession>
<organism evidence="1 2">
    <name type="scientific">Flavobacterium noncentrifugens</name>
    <dbReference type="NCBI Taxonomy" id="1128970"/>
    <lineage>
        <taxon>Bacteria</taxon>
        <taxon>Pseudomonadati</taxon>
        <taxon>Bacteroidota</taxon>
        <taxon>Flavobacteriia</taxon>
        <taxon>Flavobacteriales</taxon>
        <taxon>Flavobacteriaceae</taxon>
        <taxon>Flavobacterium</taxon>
    </lineage>
</organism>
<dbReference type="AlphaFoldDB" id="A0A1G8YJW8"/>
<dbReference type="RefSeq" id="WP_091395604.1">
    <property type="nucleotide sequence ID" value="NZ_BKAI01000006.1"/>
</dbReference>
<protein>
    <submittedName>
        <fullName evidence="1">Uncharacterized protein</fullName>
    </submittedName>
</protein>
<proteinExistence type="predicted"/>
<name>A0A1G8YJW8_9FLAO</name>
<sequence>MDQIKQQLLDDIFRIDMEYIDPVVWYVYNPETGLIDDFRDAIHYKVHIDRFLELGAVETDVKKIGAKYIEMLRAKSGTVTYFKIPQNSAIEVVEATDDLASFFDIEHGLNAFVAIKIEFE</sequence>
<evidence type="ECO:0000313" key="2">
    <source>
        <dbReference type="Proteomes" id="UP000199580"/>
    </source>
</evidence>
<keyword evidence="2" id="KW-1185">Reference proteome</keyword>
<dbReference type="Proteomes" id="UP000199580">
    <property type="component" value="Unassembled WGS sequence"/>
</dbReference>
<gene>
    <name evidence="1" type="ORF">SAMN04487935_2363</name>
</gene>
<reference evidence="1 2" key="1">
    <citation type="submission" date="2016-10" db="EMBL/GenBank/DDBJ databases">
        <authorList>
            <person name="de Groot N.N."/>
        </authorList>
    </citation>
    <scope>NUCLEOTIDE SEQUENCE [LARGE SCALE GENOMIC DNA]</scope>
    <source>
        <strain evidence="1 2">CGMCC 1.10076</strain>
    </source>
</reference>
<dbReference type="EMBL" id="FNEZ01000003">
    <property type="protein sequence ID" value="SDK03046.1"/>
    <property type="molecule type" value="Genomic_DNA"/>
</dbReference>